<dbReference type="EMBL" id="MK689364">
    <property type="protein sequence ID" value="QBZ70794.1"/>
    <property type="molecule type" value="Genomic_DNA"/>
</dbReference>
<sequence>MSKVNKAFGKLMDSRVDALVKGATVHKETHHISFGIPEELTEKKDFAFKNNLEVVQHAVDLVNGYGLAVEAATTQIAQDQFPETKIERWDGNLKAFDGLTFNSDVRLREVVGEDTIYGVTETFIDHPHSVDMVTWYSDFAAVNEERAKKLFD</sequence>
<evidence type="ECO:0000313" key="1">
    <source>
        <dbReference type="EMBL" id="QBZ70794.1"/>
    </source>
</evidence>
<keyword evidence="2" id="KW-1185">Reference proteome</keyword>
<name>A0A4D6DWW4_9CAUD</name>
<organism evidence="1 2">
    <name type="scientific">Edwardsiella phage pEt-SU</name>
    <dbReference type="NCBI Taxonomy" id="2562142"/>
    <lineage>
        <taxon>Viruses</taxon>
        <taxon>Duplodnaviria</taxon>
        <taxon>Heunggongvirae</taxon>
        <taxon>Uroviricota</taxon>
        <taxon>Caudoviricetes</taxon>
        <taxon>Chimalliviridae</taxon>
        <taxon>Petsuvirus</taxon>
        <taxon>Petsuvirus pEtSU</taxon>
    </lineage>
</organism>
<proteinExistence type="predicted"/>
<dbReference type="Proteomes" id="UP000297195">
    <property type="component" value="Segment"/>
</dbReference>
<reference evidence="1 2" key="1">
    <citation type="submission" date="2019-03" db="EMBL/GenBank/DDBJ databases">
        <authorList>
            <person name="Kim S.G."/>
            <person name="Park S.C."/>
        </authorList>
    </citation>
    <scope>NUCLEOTIDE SEQUENCE [LARGE SCALE GENOMIC DNA]</scope>
</reference>
<evidence type="ECO:0000313" key="2">
    <source>
        <dbReference type="Proteomes" id="UP000297195"/>
    </source>
</evidence>
<gene>
    <name evidence="1" type="ORF">pETSU_213</name>
</gene>
<accession>A0A4D6DWW4</accession>
<protein>
    <submittedName>
        <fullName evidence="1">Uncharacterized protein</fullName>
    </submittedName>
</protein>